<dbReference type="EMBL" id="AUSU01004672">
    <property type="protein sequence ID" value="EPS64683.1"/>
    <property type="molecule type" value="Genomic_DNA"/>
</dbReference>
<dbReference type="SUPFAM" id="SSF53756">
    <property type="entry name" value="UDP-Glycosyltransferase/glycogen phosphorylase"/>
    <property type="match status" value="1"/>
</dbReference>
<dbReference type="AlphaFoldDB" id="S8DNS8"/>
<evidence type="ECO:0000256" key="3">
    <source>
        <dbReference type="ARBA" id="ARBA00022679"/>
    </source>
</evidence>
<gene>
    <name evidence="4" type="ORF">M569_10096</name>
</gene>
<accession>S8DNS8</accession>
<dbReference type="CDD" id="cd03784">
    <property type="entry name" value="GT1_Gtf-like"/>
    <property type="match status" value="1"/>
</dbReference>
<dbReference type="GO" id="GO:0080044">
    <property type="term" value="F:quercetin 7-O-glucosyltransferase activity"/>
    <property type="evidence" value="ECO:0007669"/>
    <property type="project" value="TreeGrafter"/>
</dbReference>
<comment type="similarity">
    <text evidence="1">Belongs to the UDP-glycosyltransferase family.</text>
</comment>
<dbReference type="PANTHER" id="PTHR11926">
    <property type="entry name" value="GLUCOSYL/GLUCURONOSYL TRANSFERASES"/>
    <property type="match status" value="1"/>
</dbReference>
<comment type="caution">
    <text evidence="4">The sequence shown here is derived from an EMBL/GenBank/DDBJ whole genome shotgun (WGS) entry which is preliminary data.</text>
</comment>
<dbReference type="Proteomes" id="UP000015453">
    <property type="component" value="Unassembled WGS sequence"/>
</dbReference>
<evidence type="ECO:0008006" key="6">
    <source>
        <dbReference type="Google" id="ProtNLM"/>
    </source>
</evidence>
<reference evidence="4 5" key="1">
    <citation type="journal article" date="2013" name="BMC Genomics">
        <title>The miniature genome of a carnivorous plant Genlisea aurea contains a low number of genes and short non-coding sequences.</title>
        <authorList>
            <person name="Leushkin E.V."/>
            <person name="Sutormin R.A."/>
            <person name="Nabieva E.R."/>
            <person name="Penin A.A."/>
            <person name="Kondrashov A.S."/>
            <person name="Logacheva M.D."/>
        </authorList>
    </citation>
    <scope>NUCLEOTIDE SEQUENCE [LARGE SCALE GENOMIC DNA]</scope>
</reference>
<dbReference type="Gene3D" id="3.40.50.2000">
    <property type="entry name" value="Glycogen Phosphorylase B"/>
    <property type="match status" value="2"/>
</dbReference>
<dbReference type="PANTHER" id="PTHR11926:SF1494">
    <property type="entry name" value="FLAVONOL 3-O-GLUCOSYLTRANSFERASE UGT76E12-RELATED"/>
    <property type="match status" value="1"/>
</dbReference>
<sequence length="410" mass="45962">VTEEWLGLIDSDDKPEQIRFATIPNVLPSEKNRGSDMPSFVAATQTRMEEPFERLLNRLDGEPPHAIISDAFLIWTIRVGNRRNIPVALLWPMPASVFSIFHHFDLLVEKGYKPGKISESGETRVDFFPGIPSIRLRDLPSILQMKDQSLAESVLKILRQVSDASYLLLSSIDAIESRVIGELSREFGFPVAAIGTTIPFLDLPRATARFTPDQDDDDDYVNWLISQPPSSVLYVAFGSFLPVSSPQMDAIADGLRRSGVRFLWAARGEAARLRERCGGERGRIVPWCEQLKVLSQPSVGGFWSHCGWNSTMEAILCGVPVIAMPLIMDQLTVRKHVVEDWRIGVDAMRGVAPGEMLRSGQVEELVKEFMDLESPERKEMELRAAELRAATVEEFSDGGSSRRNLRHFVE</sequence>
<keyword evidence="2" id="KW-0328">Glycosyltransferase</keyword>
<dbReference type="OrthoDB" id="5835829at2759"/>
<evidence type="ECO:0000256" key="2">
    <source>
        <dbReference type="ARBA" id="ARBA00022676"/>
    </source>
</evidence>
<feature type="non-terminal residue" evidence="4">
    <location>
        <position position="1"/>
    </location>
</feature>
<keyword evidence="3" id="KW-0808">Transferase</keyword>
<proteinExistence type="inferred from homology"/>
<name>S8DNS8_9LAMI</name>
<dbReference type="GO" id="GO:0080043">
    <property type="term" value="F:quercetin 3-O-glucosyltransferase activity"/>
    <property type="evidence" value="ECO:0007669"/>
    <property type="project" value="TreeGrafter"/>
</dbReference>
<evidence type="ECO:0000256" key="1">
    <source>
        <dbReference type="ARBA" id="ARBA00009995"/>
    </source>
</evidence>
<organism evidence="4 5">
    <name type="scientific">Genlisea aurea</name>
    <dbReference type="NCBI Taxonomy" id="192259"/>
    <lineage>
        <taxon>Eukaryota</taxon>
        <taxon>Viridiplantae</taxon>
        <taxon>Streptophyta</taxon>
        <taxon>Embryophyta</taxon>
        <taxon>Tracheophyta</taxon>
        <taxon>Spermatophyta</taxon>
        <taxon>Magnoliopsida</taxon>
        <taxon>eudicotyledons</taxon>
        <taxon>Gunneridae</taxon>
        <taxon>Pentapetalae</taxon>
        <taxon>asterids</taxon>
        <taxon>lamiids</taxon>
        <taxon>Lamiales</taxon>
        <taxon>Lentibulariaceae</taxon>
        <taxon>Genlisea</taxon>
    </lineage>
</organism>
<protein>
    <recommendedName>
        <fullName evidence="6">UDP-glycosyltransferases domain-containing protein</fullName>
    </recommendedName>
</protein>
<dbReference type="Pfam" id="PF00201">
    <property type="entry name" value="UDPGT"/>
    <property type="match status" value="1"/>
</dbReference>
<evidence type="ECO:0000313" key="4">
    <source>
        <dbReference type="EMBL" id="EPS64683.1"/>
    </source>
</evidence>
<feature type="non-terminal residue" evidence="4">
    <location>
        <position position="410"/>
    </location>
</feature>
<keyword evidence="5" id="KW-1185">Reference proteome</keyword>
<evidence type="ECO:0000313" key="5">
    <source>
        <dbReference type="Proteomes" id="UP000015453"/>
    </source>
</evidence>
<dbReference type="InterPro" id="IPR002213">
    <property type="entry name" value="UDP_glucos_trans"/>
</dbReference>